<dbReference type="EC" id="2.7.1.71" evidence="3 11"/>
<feature type="binding site" evidence="11">
    <location>
        <position position="6"/>
    </location>
    <ligand>
        <name>Mg(2+)</name>
        <dbReference type="ChEBI" id="CHEBI:18420"/>
    </ligand>
</feature>
<dbReference type="AlphaFoldDB" id="A0A399JEX5"/>
<feature type="binding site" evidence="11">
    <location>
        <position position="69"/>
    </location>
    <ligand>
        <name>substrate</name>
    </ligand>
</feature>
<keyword evidence="5 11" id="KW-0808">Transferase</keyword>
<feature type="binding site" evidence="11">
    <location>
        <position position="106"/>
    </location>
    <ligand>
        <name>ATP</name>
        <dbReference type="ChEBI" id="CHEBI:30616"/>
    </ligand>
</feature>
<keyword evidence="6 11" id="KW-0547">Nucleotide-binding</keyword>
<comment type="similarity">
    <text evidence="2 11">Belongs to the shikimate kinase family.</text>
</comment>
<dbReference type="PANTHER" id="PTHR21087">
    <property type="entry name" value="SHIKIMATE KINASE"/>
    <property type="match status" value="1"/>
</dbReference>
<dbReference type="GO" id="GO:0005829">
    <property type="term" value="C:cytosol"/>
    <property type="evidence" value="ECO:0007669"/>
    <property type="project" value="TreeGrafter"/>
</dbReference>
<keyword evidence="11" id="KW-0460">Magnesium</keyword>
<dbReference type="CDD" id="cd00464">
    <property type="entry name" value="SK"/>
    <property type="match status" value="1"/>
</dbReference>
<reference evidence="12 13" key="1">
    <citation type="submission" date="2018-07" db="EMBL/GenBank/DDBJ databases">
        <title>Arthrobacter sp. nov., isolated from raw cow's milk with high bacterial count.</title>
        <authorList>
            <person name="Hahne J."/>
            <person name="Isele D."/>
            <person name="Lipski A."/>
        </authorList>
    </citation>
    <scope>NUCLEOTIDE SEQUENCE [LARGE SCALE GENOMIC DNA]</scope>
    <source>
        <strain evidence="12 13">JZ R-35</strain>
    </source>
</reference>
<evidence type="ECO:0000256" key="2">
    <source>
        <dbReference type="ARBA" id="ARBA00006997"/>
    </source>
</evidence>
<comment type="catalytic activity">
    <reaction evidence="10 11">
        <text>shikimate + ATP = 3-phosphoshikimate + ADP + H(+)</text>
        <dbReference type="Rhea" id="RHEA:13121"/>
        <dbReference type="ChEBI" id="CHEBI:15378"/>
        <dbReference type="ChEBI" id="CHEBI:30616"/>
        <dbReference type="ChEBI" id="CHEBI:36208"/>
        <dbReference type="ChEBI" id="CHEBI:145989"/>
        <dbReference type="ChEBI" id="CHEBI:456216"/>
        <dbReference type="EC" id="2.7.1.71"/>
    </reaction>
</comment>
<evidence type="ECO:0000256" key="5">
    <source>
        <dbReference type="ARBA" id="ARBA00022679"/>
    </source>
</evidence>
<dbReference type="PANTHER" id="PTHR21087:SF16">
    <property type="entry name" value="SHIKIMATE KINASE 1, CHLOROPLASTIC"/>
    <property type="match status" value="1"/>
</dbReference>
<evidence type="ECO:0000256" key="11">
    <source>
        <dbReference type="HAMAP-Rule" id="MF_00109"/>
    </source>
</evidence>
<comment type="caution">
    <text evidence="12">The sequence shown here is derived from an EMBL/GenBank/DDBJ whole genome shotgun (WGS) entry which is preliminary data.</text>
</comment>
<keyword evidence="11" id="KW-0479">Metal-binding</keyword>
<dbReference type="GO" id="GO:0004765">
    <property type="term" value="F:shikimate kinase activity"/>
    <property type="evidence" value="ECO:0007669"/>
    <property type="project" value="UniProtKB-UniRule"/>
</dbReference>
<keyword evidence="11" id="KW-0963">Cytoplasm</keyword>
<dbReference type="GO" id="GO:0005524">
    <property type="term" value="F:ATP binding"/>
    <property type="evidence" value="ECO:0007669"/>
    <property type="project" value="UniProtKB-UniRule"/>
</dbReference>
<keyword evidence="7 11" id="KW-0418">Kinase</keyword>
<feature type="binding site" evidence="11">
    <location>
        <begin position="2"/>
        <end position="7"/>
    </location>
    <ligand>
        <name>ATP</name>
        <dbReference type="ChEBI" id="CHEBI:30616"/>
    </ligand>
</feature>
<evidence type="ECO:0000256" key="8">
    <source>
        <dbReference type="ARBA" id="ARBA00022840"/>
    </source>
</evidence>
<comment type="function">
    <text evidence="11">Catalyzes the specific phosphorylation of the 3-hydroxyl group of shikimic acid using ATP as a cosubstrate.</text>
</comment>
<keyword evidence="8 11" id="KW-0067">ATP-binding</keyword>
<comment type="pathway">
    <text evidence="1 11">Metabolic intermediate biosynthesis; chorismate biosynthesis; chorismate from D-erythrose 4-phosphate and phosphoenolpyruvate: step 5/7.</text>
</comment>
<dbReference type="PROSITE" id="PS01128">
    <property type="entry name" value="SHIKIMATE_KINASE"/>
    <property type="match status" value="1"/>
</dbReference>
<dbReference type="GO" id="GO:0009423">
    <property type="term" value="P:chorismate biosynthetic process"/>
    <property type="evidence" value="ECO:0007669"/>
    <property type="project" value="UniProtKB-UniRule"/>
</dbReference>
<dbReference type="InterPro" id="IPR031322">
    <property type="entry name" value="Shikimate/glucono_kinase"/>
</dbReference>
<accession>A0A399JEX5</accession>
<name>A0A399JEX5_9MICC</name>
<keyword evidence="4 11" id="KW-0028">Amino-acid biosynthesis</keyword>
<evidence type="ECO:0000256" key="4">
    <source>
        <dbReference type="ARBA" id="ARBA00022605"/>
    </source>
</evidence>
<evidence type="ECO:0000313" key="13">
    <source>
        <dbReference type="Proteomes" id="UP000265419"/>
    </source>
</evidence>
<keyword evidence="9 11" id="KW-0057">Aromatic amino acid biosynthesis</keyword>
<dbReference type="Pfam" id="PF01202">
    <property type="entry name" value="SKI"/>
    <property type="match status" value="1"/>
</dbReference>
<dbReference type="Proteomes" id="UP000265419">
    <property type="component" value="Unassembled WGS sequence"/>
</dbReference>
<comment type="caution">
    <text evidence="11">Lacks conserved residue(s) required for the propagation of feature annotation.</text>
</comment>
<dbReference type="Gene3D" id="3.40.50.300">
    <property type="entry name" value="P-loop containing nucleotide triphosphate hydrolases"/>
    <property type="match status" value="1"/>
</dbReference>
<feature type="binding site" evidence="11">
    <location>
        <position position="47"/>
    </location>
    <ligand>
        <name>substrate</name>
    </ligand>
</feature>
<evidence type="ECO:0000256" key="7">
    <source>
        <dbReference type="ARBA" id="ARBA00022777"/>
    </source>
</evidence>
<gene>
    <name evidence="11" type="primary">aroK</name>
    <name evidence="12" type="ORF">DWB68_03600</name>
</gene>
<dbReference type="EMBL" id="QQXK01000005">
    <property type="protein sequence ID" value="RII43127.1"/>
    <property type="molecule type" value="Genomic_DNA"/>
</dbReference>
<dbReference type="InterPro" id="IPR027417">
    <property type="entry name" value="P-loop_NTPase"/>
</dbReference>
<evidence type="ECO:0000256" key="3">
    <source>
        <dbReference type="ARBA" id="ARBA00012154"/>
    </source>
</evidence>
<dbReference type="GO" id="GO:0000287">
    <property type="term" value="F:magnesium ion binding"/>
    <property type="evidence" value="ECO:0007669"/>
    <property type="project" value="UniProtKB-UniRule"/>
</dbReference>
<evidence type="ECO:0000256" key="9">
    <source>
        <dbReference type="ARBA" id="ARBA00023141"/>
    </source>
</evidence>
<dbReference type="UniPathway" id="UPA00053">
    <property type="reaction ID" value="UER00088"/>
</dbReference>
<evidence type="ECO:0000313" key="12">
    <source>
        <dbReference type="EMBL" id="RII43127.1"/>
    </source>
</evidence>
<comment type="subunit">
    <text evidence="11">Monomer.</text>
</comment>
<evidence type="ECO:0000256" key="10">
    <source>
        <dbReference type="ARBA" id="ARBA00048567"/>
    </source>
</evidence>
<proteinExistence type="inferred from homology"/>
<sequence length="164" mass="17068">MGSGKSSVGRELSRALNLPFVDLDEELVSRHGPIPALFAARGEAAFRELESAALAAVLAGPAVVLATGGGAVLAEANRAALAEHTVIRLTISPETAARRLAGDATRPLLAGDHPEEAWARIARERAPHYQAVASHTVAADADGPQTVARTVLTAMRTEPEEHSS</sequence>
<keyword evidence="13" id="KW-1185">Reference proteome</keyword>
<feature type="binding site" evidence="11">
    <location>
        <position position="125"/>
    </location>
    <ligand>
        <name>substrate</name>
    </ligand>
</feature>
<organism evidence="12 13">
    <name type="scientific">Galactobacter valiniphilus</name>
    <dbReference type="NCBI Taxonomy" id="2676122"/>
    <lineage>
        <taxon>Bacteria</taxon>
        <taxon>Bacillati</taxon>
        <taxon>Actinomycetota</taxon>
        <taxon>Actinomycetes</taxon>
        <taxon>Micrococcales</taxon>
        <taxon>Micrococcaceae</taxon>
        <taxon>Galactobacter</taxon>
    </lineage>
</organism>
<evidence type="ECO:0000256" key="1">
    <source>
        <dbReference type="ARBA" id="ARBA00004842"/>
    </source>
</evidence>
<comment type="subcellular location">
    <subcellularLocation>
        <location evidence="11">Cytoplasm</location>
    </subcellularLocation>
</comment>
<dbReference type="InterPro" id="IPR000623">
    <property type="entry name" value="Shikimate_kinase/TSH1"/>
</dbReference>
<dbReference type="InterPro" id="IPR023000">
    <property type="entry name" value="Shikimate_kinase_CS"/>
</dbReference>
<comment type="cofactor">
    <cofactor evidence="11">
        <name>Mg(2+)</name>
        <dbReference type="ChEBI" id="CHEBI:18420"/>
    </cofactor>
    <text evidence="11">Binds 1 Mg(2+) ion per subunit.</text>
</comment>
<dbReference type="PRINTS" id="PR01100">
    <property type="entry name" value="SHIKIMTKNASE"/>
</dbReference>
<dbReference type="HAMAP" id="MF_00109">
    <property type="entry name" value="Shikimate_kinase"/>
    <property type="match status" value="1"/>
</dbReference>
<dbReference type="GO" id="GO:0008652">
    <property type="term" value="P:amino acid biosynthetic process"/>
    <property type="evidence" value="ECO:0007669"/>
    <property type="project" value="UniProtKB-KW"/>
</dbReference>
<dbReference type="GO" id="GO:0009073">
    <property type="term" value="P:aromatic amino acid family biosynthetic process"/>
    <property type="evidence" value="ECO:0007669"/>
    <property type="project" value="UniProtKB-KW"/>
</dbReference>
<feature type="binding site" evidence="11">
    <location>
        <position position="24"/>
    </location>
    <ligand>
        <name>substrate</name>
    </ligand>
</feature>
<dbReference type="SUPFAM" id="SSF52540">
    <property type="entry name" value="P-loop containing nucleoside triphosphate hydrolases"/>
    <property type="match status" value="1"/>
</dbReference>
<evidence type="ECO:0000256" key="6">
    <source>
        <dbReference type="ARBA" id="ARBA00022741"/>
    </source>
</evidence>
<protein>
    <recommendedName>
        <fullName evidence="3 11">Shikimate kinase</fullName>
        <shortName evidence="11">SK</shortName>
        <ecNumber evidence="3 11">2.7.1.71</ecNumber>
    </recommendedName>
</protein>